<gene>
    <name evidence="1" type="ORF">SUTH_01920</name>
</gene>
<dbReference type="GO" id="GO:0009159">
    <property type="term" value="P:deoxyribonucleoside monophosphate catabolic process"/>
    <property type="evidence" value="ECO:0007669"/>
    <property type="project" value="TreeGrafter"/>
</dbReference>
<name>W0SFH5_9PROT</name>
<dbReference type="Proteomes" id="UP000031637">
    <property type="component" value="Chromosome"/>
</dbReference>
<sequence>MKVYFAGPDVFSRSYGAFKTMVVAVCVELGLEPLFPGDEVTGTDPAAIFRDNLTLIDRADVVVANLNPFRGAEPDSGTAFELGYAHARGKRLFGYVEIEETNVDRLERIDGPTTRYGSDVLDRQGNKVESFGLPMNLMICVPAVLVTGSVRECLVRVINPSA</sequence>
<evidence type="ECO:0000313" key="1">
    <source>
        <dbReference type="EMBL" id="BAO29712.1"/>
    </source>
</evidence>
<accession>W0SFH5</accession>
<proteinExistence type="predicted"/>
<dbReference type="PANTHER" id="PTHR15364">
    <property type="entry name" value="2'-DEOXYNUCLEOSIDE 5'-PHOSPHATE N-HYDROLASE 1"/>
    <property type="match status" value="1"/>
</dbReference>
<dbReference type="Gene3D" id="3.40.50.450">
    <property type="match status" value="1"/>
</dbReference>
<dbReference type="AlphaFoldDB" id="W0SFH5"/>
<evidence type="ECO:0000313" key="2">
    <source>
        <dbReference type="Proteomes" id="UP000031637"/>
    </source>
</evidence>
<dbReference type="GO" id="GO:0070694">
    <property type="term" value="F:5-hydroxymethyl-dUMP N-hydrolase activity"/>
    <property type="evidence" value="ECO:0007669"/>
    <property type="project" value="TreeGrafter"/>
</dbReference>
<protein>
    <recommendedName>
        <fullName evidence="3">Nucleoside 2-deoxyribosyltransferase</fullName>
    </recommendedName>
</protein>
<keyword evidence="2" id="KW-1185">Reference proteome</keyword>
<dbReference type="PANTHER" id="PTHR15364:SF0">
    <property type="entry name" value="2'-DEOXYNUCLEOSIDE 5'-PHOSPHATE N-HYDROLASE 1"/>
    <property type="match status" value="1"/>
</dbReference>
<dbReference type="InterPro" id="IPR051239">
    <property type="entry name" value="2'-dNMP_N-hydrolase"/>
</dbReference>
<organism evidence="1 2">
    <name type="scientific">Sulfuritalea hydrogenivorans sk43H</name>
    <dbReference type="NCBI Taxonomy" id="1223802"/>
    <lineage>
        <taxon>Bacteria</taxon>
        <taxon>Pseudomonadati</taxon>
        <taxon>Pseudomonadota</taxon>
        <taxon>Betaproteobacteria</taxon>
        <taxon>Nitrosomonadales</taxon>
        <taxon>Sterolibacteriaceae</taxon>
        <taxon>Sulfuritalea</taxon>
    </lineage>
</organism>
<dbReference type="InterPro" id="IPR007710">
    <property type="entry name" value="Nucleoside_deoxyribTrfase"/>
</dbReference>
<dbReference type="HOGENOM" id="CLU_104078_0_0_4"/>
<dbReference type="STRING" id="1223802.SUTH_01920"/>
<reference evidence="1 2" key="1">
    <citation type="journal article" date="2014" name="Syst. Appl. Microbiol.">
        <title>Complete genomes of freshwater sulfur oxidizers Sulfuricella denitrificans skB26 and Sulfuritalea hydrogenivorans sk43H: genetic insights into the sulfur oxidation pathway of betaproteobacteria.</title>
        <authorList>
            <person name="Watanabe T."/>
            <person name="Kojima H."/>
            <person name="Fukui M."/>
        </authorList>
    </citation>
    <scope>NUCLEOTIDE SEQUENCE [LARGE SCALE GENOMIC DNA]</scope>
    <source>
        <strain evidence="1">DSM22779</strain>
    </source>
</reference>
<dbReference type="KEGG" id="shd:SUTH_01920"/>
<dbReference type="Pfam" id="PF05014">
    <property type="entry name" value="Nuc_deoxyrib_tr"/>
    <property type="match status" value="1"/>
</dbReference>
<evidence type="ECO:0008006" key="3">
    <source>
        <dbReference type="Google" id="ProtNLM"/>
    </source>
</evidence>
<dbReference type="RefSeq" id="WP_041098838.1">
    <property type="nucleotide sequence ID" value="NZ_AP012547.1"/>
</dbReference>
<dbReference type="SUPFAM" id="SSF52309">
    <property type="entry name" value="N-(deoxy)ribosyltransferase-like"/>
    <property type="match status" value="1"/>
</dbReference>
<dbReference type="EMBL" id="AP012547">
    <property type="protein sequence ID" value="BAO29712.1"/>
    <property type="molecule type" value="Genomic_DNA"/>
</dbReference>